<keyword evidence="2" id="KW-0812">Transmembrane</keyword>
<sequence length="512" mass="55214">MAAPVNNVSDGCPNEPESVTCDAGQTAQYIAQNSVQCAHYICKSNSNSSNNQDSNGSSKKSVLLPAVLGSVIPLAAIAAGIVFFLHRRHRKQRSMDAQHEGAKYMSSYNNLEDDGYANGPMSPSLYSSTYSASKWRDSAMRDTEITDSHASIPIIFSSDQGGDQPYGARETKLFNGGETPAYRETKLYNHSAQTEESRQWAAPNVVNLKQKPQLVVLNGSAASPALKVDNNKTRELSSNDSSCSNSESPATPLTPETPFESAFSEVATPVSTQKPRIVQVGRPQVVRNMEVGQSPDTLISGSPLRVATRNWGSGSEESSEGSDSEHSGSKSESESGSESEEESGLESGSESEENNGNVLDSESEEEEEEEYDHDHDHDENSDSEASDDEHHQGEQGEDSGPEGSDFHSEYESESDYESENENSEHESDYSDSDESENESENDNDNQDNESDSGLSGDEQPETGNNNSSKHGSSDIHEAQSRLSLGPTFKLEASSPGNFSSELLSAAESIAIK</sequence>
<feature type="region of interest" description="Disordered" evidence="1">
    <location>
        <begin position="288"/>
        <end position="512"/>
    </location>
</feature>
<evidence type="ECO:0000313" key="3">
    <source>
        <dbReference type="EMBL" id="KAJ1647801.1"/>
    </source>
</evidence>
<dbReference type="EMBL" id="JANBOH010000019">
    <property type="protein sequence ID" value="KAJ1647801.1"/>
    <property type="molecule type" value="Genomic_DNA"/>
</dbReference>
<organism evidence="3 4">
    <name type="scientific">Coemansia asiatica</name>
    <dbReference type="NCBI Taxonomy" id="1052880"/>
    <lineage>
        <taxon>Eukaryota</taxon>
        <taxon>Fungi</taxon>
        <taxon>Fungi incertae sedis</taxon>
        <taxon>Zoopagomycota</taxon>
        <taxon>Kickxellomycotina</taxon>
        <taxon>Kickxellomycetes</taxon>
        <taxon>Kickxellales</taxon>
        <taxon>Kickxellaceae</taxon>
        <taxon>Coemansia</taxon>
    </lineage>
</organism>
<feature type="compositionally biased region" description="Polar residues" evidence="1">
    <location>
        <begin position="461"/>
        <end position="470"/>
    </location>
</feature>
<reference evidence="3" key="1">
    <citation type="submission" date="2022-07" db="EMBL/GenBank/DDBJ databases">
        <title>Phylogenomic reconstructions and comparative analyses of Kickxellomycotina fungi.</title>
        <authorList>
            <person name="Reynolds N.K."/>
            <person name="Stajich J.E."/>
            <person name="Barry K."/>
            <person name="Grigoriev I.V."/>
            <person name="Crous P."/>
            <person name="Smith M.E."/>
        </authorList>
    </citation>
    <scope>NUCLEOTIDE SEQUENCE</scope>
    <source>
        <strain evidence="3">NBRC 105413</strain>
    </source>
</reference>
<dbReference type="AlphaFoldDB" id="A0A9W8CMH7"/>
<feature type="transmembrane region" description="Helical" evidence="2">
    <location>
        <begin position="62"/>
        <end position="85"/>
    </location>
</feature>
<evidence type="ECO:0000313" key="4">
    <source>
        <dbReference type="Proteomes" id="UP001145021"/>
    </source>
</evidence>
<keyword evidence="2" id="KW-1133">Transmembrane helix</keyword>
<dbReference type="Proteomes" id="UP001145021">
    <property type="component" value="Unassembled WGS sequence"/>
</dbReference>
<evidence type="ECO:0000256" key="1">
    <source>
        <dbReference type="SAM" id="MobiDB-lite"/>
    </source>
</evidence>
<protein>
    <submittedName>
        <fullName evidence="3">Uncharacterized protein</fullName>
    </submittedName>
</protein>
<keyword evidence="4" id="KW-1185">Reference proteome</keyword>
<gene>
    <name evidence="3" type="ORF">LPJ64_000835</name>
</gene>
<feature type="compositionally biased region" description="Acidic residues" evidence="1">
    <location>
        <begin position="335"/>
        <end position="353"/>
    </location>
</feature>
<feature type="compositionally biased region" description="Acidic residues" evidence="1">
    <location>
        <begin position="429"/>
        <end position="450"/>
    </location>
</feature>
<evidence type="ECO:0000256" key="2">
    <source>
        <dbReference type="SAM" id="Phobius"/>
    </source>
</evidence>
<feature type="compositionally biased region" description="Basic and acidic residues" evidence="1">
    <location>
        <begin position="323"/>
        <end position="333"/>
    </location>
</feature>
<name>A0A9W8CMH7_9FUNG</name>
<keyword evidence="2" id="KW-0472">Membrane</keyword>
<feature type="compositionally biased region" description="Low complexity" evidence="1">
    <location>
        <begin position="499"/>
        <end position="512"/>
    </location>
</feature>
<proteinExistence type="predicted"/>
<feature type="compositionally biased region" description="Acidic residues" evidence="1">
    <location>
        <begin position="411"/>
        <end position="421"/>
    </location>
</feature>
<feature type="region of interest" description="Disordered" evidence="1">
    <location>
        <begin position="230"/>
        <end position="257"/>
    </location>
</feature>
<feature type="compositionally biased region" description="Acidic residues" evidence="1">
    <location>
        <begin position="361"/>
        <end position="371"/>
    </location>
</feature>
<feature type="compositionally biased region" description="Low complexity" evidence="1">
    <location>
        <begin position="238"/>
        <end position="248"/>
    </location>
</feature>
<comment type="caution">
    <text evidence="3">The sequence shown here is derived from an EMBL/GenBank/DDBJ whole genome shotgun (WGS) entry which is preliminary data.</text>
</comment>
<accession>A0A9W8CMH7</accession>